<proteinExistence type="predicted"/>
<gene>
    <name evidence="2" type="ORF">OHU69_25020</name>
</gene>
<accession>A0AAU1U7Y4</accession>
<evidence type="ECO:0000256" key="1">
    <source>
        <dbReference type="SAM" id="Phobius"/>
    </source>
</evidence>
<keyword evidence="1" id="KW-0472">Membrane</keyword>
<name>A0AAU1U7Y4_9ACTN</name>
<keyword evidence="1" id="KW-1133">Transmembrane helix</keyword>
<sequence>MTGGTFIGSFLFFLTLFGTLKIATFLRRSASPKVFRDKVRVLIEDAAAGEVHAVRVRVGRPLLLRYSERGDHPGQISVTQEYSLLLHDAGGDEIPLATTEVSELACAGELLSGAQGWLMWSRRYKLIESMQPVAFVADHDGTTILGLTNPAEVTYRTATHSARDPRPTTRDRRARPLRRNAKFRLPVHGPIATGALLASLLCLPALLLGTDGLPALFAWLLCGLAAAAFVYGVLRGVGANTDSVVKDTEWTVRDEQDPSIT</sequence>
<dbReference type="EMBL" id="CP108195">
    <property type="protein sequence ID" value="WTS14021.1"/>
    <property type="molecule type" value="Genomic_DNA"/>
</dbReference>
<organism evidence="2">
    <name type="scientific">Streptomyces sp. NBC_00119</name>
    <dbReference type="NCBI Taxonomy" id="2975659"/>
    <lineage>
        <taxon>Bacteria</taxon>
        <taxon>Bacillati</taxon>
        <taxon>Actinomycetota</taxon>
        <taxon>Actinomycetes</taxon>
        <taxon>Kitasatosporales</taxon>
        <taxon>Streptomycetaceae</taxon>
        <taxon>Streptomyces</taxon>
    </lineage>
</organism>
<feature type="transmembrane region" description="Helical" evidence="1">
    <location>
        <begin position="185"/>
        <end position="207"/>
    </location>
</feature>
<evidence type="ECO:0000313" key="2">
    <source>
        <dbReference type="EMBL" id="WTS14021.1"/>
    </source>
</evidence>
<evidence type="ECO:0008006" key="3">
    <source>
        <dbReference type="Google" id="ProtNLM"/>
    </source>
</evidence>
<feature type="transmembrane region" description="Helical" evidence="1">
    <location>
        <begin position="6"/>
        <end position="26"/>
    </location>
</feature>
<protein>
    <recommendedName>
        <fullName evidence="3">RING-type E3 ubiquitin transferase</fullName>
    </recommendedName>
</protein>
<reference evidence="2" key="1">
    <citation type="submission" date="2022-10" db="EMBL/GenBank/DDBJ databases">
        <title>The complete genomes of actinobacterial strains from the NBC collection.</title>
        <authorList>
            <person name="Joergensen T.S."/>
            <person name="Alvarez Arevalo M."/>
            <person name="Sterndorff E.B."/>
            <person name="Faurdal D."/>
            <person name="Vuksanovic O."/>
            <person name="Mourched A.-S."/>
            <person name="Charusanti P."/>
            <person name="Shaw S."/>
            <person name="Blin K."/>
            <person name="Weber T."/>
        </authorList>
    </citation>
    <scope>NUCLEOTIDE SEQUENCE</scope>
    <source>
        <strain evidence="2">NBC_00119</strain>
    </source>
</reference>
<keyword evidence="1" id="KW-0812">Transmembrane</keyword>
<dbReference type="AlphaFoldDB" id="A0AAU1U7Y4"/>
<feature type="transmembrane region" description="Helical" evidence="1">
    <location>
        <begin position="213"/>
        <end position="234"/>
    </location>
</feature>